<feature type="non-terminal residue" evidence="2">
    <location>
        <position position="1"/>
    </location>
</feature>
<protein>
    <submittedName>
        <fullName evidence="2">P-loop containing nucleoside triphosphate hydrolase protein</fullName>
    </submittedName>
</protein>
<dbReference type="GO" id="GO:0016787">
    <property type="term" value="F:hydrolase activity"/>
    <property type="evidence" value="ECO:0007669"/>
    <property type="project" value="UniProtKB-KW"/>
</dbReference>
<dbReference type="AlphaFoldDB" id="A0A166AGH8"/>
<gene>
    <name evidence="2" type="ORF">FIBSPDRAFT_756445</name>
</gene>
<evidence type="ECO:0000259" key="1">
    <source>
        <dbReference type="PROSITE" id="PS51192"/>
    </source>
</evidence>
<reference evidence="2 3" key="1">
    <citation type="journal article" date="2016" name="Mol. Biol. Evol.">
        <title>Comparative Genomics of Early-Diverging Mushroom-Forming Fungi Provides Insights into the Origins of Lignocellulose Decay Capabilities.</title>
        <authorList>
            <person name="Nagy L.G."/>
            <person name="Riley R."/>
            <person name="Tritt A."/>
            <person name="Adam C."/>
            <person name="Daum C."/>
            <person name="Floudas D."/>
            <person name="Sun H."/>
            <person name="Yadav J.S."/>
            <person name="Pangilinan J."/>
            <person name="Larsson K.H."/>
            <person name="Matsuura K."/>
            <person name="Barry K."/>
            <person name="Labutti K."/>
            <person name="Kuo R."/>
            <person name="Ohm R.A."/>
            <person name="Bhattacharya S.S."/>
            <person name="Shirouzu T."/>
            <person name="Yoshinaga Y."/>
            <person name="Martin F.M."/>
            <person name="Grigoriev I.V."/>
            <person name="Hibbett D.S."/>
        </authorList>
    </citation>
    <scope>NUCLEOTIDE SEQUENCE [LARGE SCALE GENOMIC DNA]</scope>
    <source>
        <strain evidence="2 3">CBS 109695</strain>
    </source>
</reference>
<sequence>LEAALCLVFGQDCVVIAPTGFGKTLVIIMALLLRPLEGSLLIVPLKRLQQCQLIEFLKYGIQSVVVNEDTPHDRKLWEDIKVWRYPNIITTIEQLDVIEGHVPRLARLIRTSKLFKSNIKRATLDEAHFVHTAGRSSHGRKAFRPSYARFSSPK</sequence>
<accession>A0A166AGH8</accession>
<proteinExistence type="predicted"/>
<evidence type="ECO:0000313" key="3">
    <source>
        <dbReference type="Proteomes" id="UP000076532"/>
    </source>
</evidence>
<dbReference type="InterPro" id="IPR011545">
    <property type="entry name" value="DEAD/DEAH_box_helicase_dom"/>
</dbReference>
<dbReference type="GO" id="GO:0003676">
    <property type="term" value="F:nucleic acid binding"/>
    <property type="evidence" value="ECO:0007669"/>
    <property type="project" value="InterPro"/>
</dbReference>
<dbReference type="STRING" id="436010.A0A166AGH8"/>
<dbReference type="Gene3D" id="3.40.50.300">
    <property type="entry name" value="P-loop containing nucleotide triphosphate hydrolases"/>
    <property type="match status" value="1"/>
</dbReference>
<dbReference type="EMBL" id="KV417660">
    <property type="protein sequence ID" value="KZP11582.1"/>
    <property type="molecule type" value="Genomic_DNA"/>
</dbReference>
<keyword evidence="3" id="KW-1185">Reference proteome</keyword>
<dbReference type="SUPFAM" id="SSF52540">
    <property type="entry name" value="P-loop containing nucleoside triphosphate hydrolases"/>
    <property type="match status" value="1"/>
</dbReference>
<dbReference type="Proteomes" id="UP000076532">
    <property type="component" value="Unassembled WGS sequence"/>
</dbReference>
<dbReference type="PROSITE" id="PS51192">
    <property type="entry name" value="HELICASE_ATP_BIND_1"/>
    <property type="match status" value="1"/>
</dbReference>
<organism evidence="2 3">
    <name type="scientific">Athelia psychrophila</name>
    <dbReference type="NCBI Taxonomy" id="1759441"/>
    <lineage>
        <taxon>Eukaryota</taxon>
        <taxon>Fungi</taxon>
        <taxon>Dikarya</taxon>
        <taxon>Basidiomycota</taxon>
        <taxon>Agaricomycotina</taxon>
        <taxon>Agaricomycetes</taxon>
        <taxon>Agaricomycetidae</taxon>
        <taxon>Atheliales</taxon>
        <taxon>Atheliaceae</taxon>
        <taxon>Athelia</taxon>
    </lineage>
</organism>
<feature type="domain" description="Helicase ATP-binding" evidence="1">
    <location>
        <begin position="4"/>
        <end position="154"/>
    </location>
</feature>
<dbReference type="GO" id="GO:0005524">
    <property type="term" value="F:ATP binding"/>
    <property type="evidence" value="ECO:0007669"/>
    <property type="project" value="InterPro"/>
</dbReference>
<dbReference type="InterPro" id="IPR014001">
    <property type="entry name" value="Helicase_ATP-bd"/>
</dbReference>
<dbReference type="Pfam" id="PF00270">
    <property type="entry name" value="DEAD"/>
    <property type="match status" value="1"/>
</dbReference>
<dbReference type="OrthoDB" id="10261556at2759"/>
<name>A0A166AGH8_9AGAM</name>
<keyword evidence="2" id="KW-0378">Hydrolase</keyword>
<dbReference type="InterPro" id="IPR027417">
    <property type="entry name" value="P-loop_NTPase"/>
</dbReference>
<evidence type="ECO:0000313" key="2">
    <source>
        <dbReference type="EMBL" id="KZP11582.1"/>
    </source>
</evidence>